<evidence type="ECO:0000313" key="2">
    <source>
        <dbReference type="Proteomes" id="UP000069030"/>
    </source>
</evidence>
<protein>
    <submittedName>
        <fullName evidence="1">Uncharacterized protein</fullName>
    </submittedName>
</protein>
<name>A0AAI8G6L9_9FLAO</name>
<dbReference type="Proteomes" id="UP000069030">
    <property type="component" value="Plasmid p63039"/>
</dbReference>
<proteinExistence type="predicted"/>
<gene>
    <name evidence="1" type="ORF">AS202_19950</name>
</gene>
<organism evidence="1 2">
    <name type="scientific">Myroides odoratimimus</name>
    <dbReference type="NCBI Taxonomy" id="76832"/>
    <lineage>
        <taxon>Bacteria</taxon>
        <taxon>Pseudomonadati</taxon>
        <taxon>Bacteroidota</taxon>
        <taxon>Flavobacteriia</taxon>
        <taxon>Flavobacteriales</taxon>
        <taxon>Flavobacteriaceae</taxon>
        <taxon>Myroides</taxon>
    </lineage>
</organism>
<geneLocation type="plasmid" evidence="1 2">
    <name>p63039</name>
</geneLocation>
<sequence>MSKYVLDSKLLEFLKNNALDITAYNNFNTPLPQNVKGELNQILEYFPDRVDGMILDEVAKEKLFLSREGIELQTLGLQYTIEGNNIIKKDTITNSNEPIIFPLSKEVVQYSRVEDLKIFNVELHGQELELLLTEDQLIQIDEILNTLNTLEREGIQSIYYGKHIQSIPVNPRGYQLNNIYVKTAKTPNTLIHTNDSVNFEIYNTTNIQELKELFKSKSILYPGTPKYANTTLLTPQDLAAFHTKLKNSYNLDQAPIHKFSQTKDFELLQFTKPGYIKDALCLGVKFQIPVEDDFITVSYNAEDLFTIESEQKGKLTNEVLYNSLEQKIDNIIAGDYLEQQHSNRRKI</sequence>
<dbReference type="AlphaFoldDB" id="A0AAI8G6L9"/>
<evidence type="ECO:0000313" key="1">
    <source>
        <dbReference type="EMBL" id="ALU28457.1"/>
    </source>
</evidence>
<accession>A0AAI8G6L9</accession>
<dbReference type="KEGG" id="mod:AS202_19950"/>
<reference evidence="2" key="1">
    <citation type="journal article" date="2016" name="J. Zhejiang Univ. Sci. B">
        <title>Antibiotic resistance mechanisms of Myroides sp.</title>
        <authorList>
            <person name="Hu S."/>
            <person name="Yuan S."/>
            <person name="Qu H."/>
            <person name="Jiang T."/>
            <person name="Zhou Y."/>
            <person name="Wang M."/>
            <person name="Ming D."/>
        </authorList>
    </citation>
    <scope>NUCLEOTIDE SEQUENCE [LARGE SCALE GENOMIC DNA]</scope>
    <source>
        <strain evidence="2">PR63039</strain>
    </source>
</reference>
<keyword evidence="1" id="KW-0614">Plasmid</keyword>
<dbReference type="EMBL" id="CP013691">
    <property type="protein sequence ID" value="ALU28457.1"/>
    <property type="molecule type" value="Genomic_DNA"/>
</dbReference>
<dbReference type="RefSeq" id="WP_058700102.1">
    <property type="nucleotide sequence ID" value="NZ_CP013691.1"/>
</dbReference>